<evidence type="ECO:0000256" key="3">
    <source>
        <dbReference type="ARBA" id="ARBA00022884"/>
    </source>
</evidence>
<feature type="domain" description="Csm4 C-terminal" evidence="5">
    <location>
        <begin position="210"/>
        <end position="296"/>
    </location>
</feature>
<evidence type="ECO:0000313" key="6">
    <source>
        <dbReference type="EMBL" id="RSI44823.1"/>
    </source>
</evidence>
<evidence type="ECO:0000256" key="1">
    <source>
        <dbReference type="ARBA" id="ARBA00005772"/>
    </source>
</evidence>
<comment type="caution">
    <text evidence="6">The sequence shown here is derived from an EMBL/GenBank/DDBJ whole genome shotgun (WGS) entry which is preliminary data.</text>
</comment>
<dbReference type="GO" id="GO:0003723">
    <property type="term" value="F:RNA binding"/>
    <property type="evidence" value="ECO:0007669"/>
    <property type="project" value="UniProtKB-KW"/>
</dbReference>
<keyword evidence="3" id="KW-0694">RNA-binding</keyword>
<evidence type="ECO:0000256" key="2">
    <source>
        <dbReference type="ARBA" id="ARBA00016109"/>
    </source>
</evidence>
<dbReference type="Pfam" id="PF17953">
    <property type="entry name" value="Csm4_C"/>
    <property type="match status" value="1"/>
</dbReference>
<evidence type="ECO:0000256" key="4">
    <source>
        <dbReference type="ARBA" id="ARBA00023118"/>
    </source>
</evidence>
<dbReference type="GO" id="GO:0051607">
    <property type="term" value="P:defense response to virus"/>
    <property type="evidence" value="ECO:0007669"/>
    <property type="project" value="UniProtKB-KW"/>
</dbReference>
<dbReference type="AlphaFoldDB" id="A0A3R9J629"/>
<dbReference type="Proteomes" id="UP000282617">
    <property type="component" value="Unassembled WGS sequence"/>
</dbReference>
<dbReference type="EMBL" id="RJNA01000003">
    <property type="protein sequence ID" value="RSI44823.1"/>
    <property type="molecule type" value="Genomic_DNA"/>
</dbReference>
<comment type="similarity">
    <text evidence="1">Belongs to the CRISPR-associated Csm4 family.</text>
</comment>
<sequence length="302" mass="34131">MTYQLYKLDFKSAHFGEGHLDDSVMTFTAARLYSALVLEAIKVGVLDEFKDLSRQEDFVLTDAFPYKEVPYLPKPIGYPLLDKVNRSEDIIKQREEAKKAKKLAFIKLGDFDCFLSGNSIIGEYLATKSVNTKNQPFQDGNLYQVASVHFDKSSLFFIANQSELLDRLLESLQFSGIGGKRSSGYGGFTLDKTVAQPLDFLEKLTVNHTGKVMTLTTSLPVDSDLEVAMNEGRYLLKKGSGFAFSEAMESNYRKQNLYTFKAGSTFSKTYNGQICDVRPSNEFPHPVWHYAKPLFYILEESK</sequence>
<dbReference type="NCBIfam" id="TIGR01903">
    <property type="entry name" value="cas5_csm4"/>
    <property type="match status" value="1"/>
</dbReference>
<accession>A0A3R9J629</accession>
<dbReference type="RefSeq" id="WP_125389849.1">
    <property type="nucleotide sequence ID" value="NZ_RJNA01000003.1"/>
</dbReference>
<evidence type="ECO:0000259" key="5">
    <source>
        <dbReference type="Pfam" id="PF17953"/>
    </source>
</evidence>
<dbReference type="InterPro" id="IPR005510">
    <property type="entry name" value="Csm4"/>
</dbReference>
<dbReference type="InterPro" id="IPR040932">
    <property type="entry name" value="Csm4_C"/>
</dbReference>
<protein>
    <recommendedName>
        <fullName evidence="2">CRISPR system Cms protein Csm4</fullName>
    </recommendedName>
</protein>
<reference evidence="6 7" key="1">
    <citation type="submission" date="2018-11" db="EMBL/GenBank/DDBJ databases">
        <title>Species Designations Belie Phenotypic and Genotypic Heterogeneity in Oral Streptococci.</title>
        <authorList>
            <person name="Velsko I."/>
        </authorList>
    </citation>
    <scope>NUCLEOTIDE SEQUENCE [LARGE SCALE GENOMIC DNA]</scope>
    <source>
        <strain evidence="6 7">BCC51</strain>
    </source>
</reference>
<name>A0A3R9J629_STRCR</name>
<keyword evidence="4" id="KW-0051">Antiviral defense</keyword>
<gene>
    <name evidence="6" type="ORF">D8872_02530</name>
</gene>
<organism evidence="6 7">
    <name type="scientific">Streptococcus cristatus</name>
    <dbReference type="NCBI Taxonomy" id="45634"/>
    <lineage>
        <taxon>Bacteria</taxon>
        <taxon>Bacillati</taxon>
        <taxon>Bacillota</taxon>
        <taxon>Bacilli</taxon>
        <taxon>Lactobacillales</taxon>
        <taxon>Streptococcaceae</taxon>
        <taxon>Streptococcus</taxon>
    </lineage>
</organism>
<proteinExistence type="inferred from homology"/>
<evidence type="ECO:0000313" key="7">
    <source>
        <dbReference type="Proteomes" id="UP000282617"/>
    </source>
</evidence>